<name>A0A395W527_BACOV</name>
<dbReference type="InterPro" id="IPR029044">
    <property type="entry name" value="Nucleotide-diphossugar_trans"/>
</dbReference>
<dbReference type="AlphaFoldDB" id="A0A395W527"/>
<dbReference type="PANTHER" id="PTHR22916">
    <property type="entry name" value="GLYCOSYLTRANSFERASE"/>
    <property type="match status" value="1"/>
</dbReference>
<dbReference type="CDD" id="cd00761">
    <property type="entry name" value="Glyco_tranf_GTA_type"/>
    <property type="match status" value="1"/>
</dbReference>
<dbReference type="RefSeq" id="WP_118418233.1">
    <property type="nucleotide sequence ID" value="NZ_JADNJA010000012.1"/>
</dbReference>
<comment type="caution">
    <text evidence="4">The sequence shown here is derived from an EMBL/GenBank/DDBJ whole genome shotgun (WGS) entry which is preliminary data.</text>
</comment>
<evidence type="ECO:0000313" key="5">
    <source>
        <dbReference type="Proteomes" id="UP000266492"/>
    </source>
</evidence>
<evidence type="ECO:0000256" key="1">
    <source>
        <dbReference type="ARBA" id="ARBA00022676"/>
    </source>
</evidence>
<proteinExistence type="predicted"/>
<protein>
    <submittedName>
        <fullName evidence="4">Glycosyltransferase family 2 protein</fullName>
    </submittedName>
</protein>
<feature type="domain" description="Glycosyltransferase 2-like" evidence="3">
    <location>
        <begin position="6"/>
        <end position="133"/>
    </location>
</feature>
<dbReference type="PANTHER" id="PTHR22916:SF51">
    <property type="entry name" value="GLYCOSYLTRANSFERASE EPSH-RELATED"/>
    <property type="match status" value="1"/>
</dbReference>
<sequence length="318" mass="36588">MKPLISIIVPVYNVEAYLAKCVDSILAQTYTNLEIILVNDGSSDGCGRICDEYAKQDKRIKVIHKQNGGLSDARNVAIDVATGEFITFIDSDDYVTDDYIMTLYSLIEKYECKVSIALYNTFVEGSKPKVVNRVYREDCQTNIKAIEEMFYQEKYDTASWAKLYHSSLFATGIRYPKGIVYEDLATTYLLIFQSDKVAFCNRRIYNYLLRRDSIEGSSFSSKKMDSALKVCELMESHLDILGKVMQAYQCRMMSFFFHLLLKMPDGYEHRNMLYKRIKAIRWSVLCNSRARKKARVASLLSYLGLGSVKGVFHLIDKR</sequence>
<evidence type="ECO:0000256" key="2">
    <source>
        <dbReference type="ARBA" id="ARBA00022679"/>
    </source>
</evidence>
<dbReference type="Gene3D" id="3.90.550.10">
    <property type="entry name" value="Spore Coat Polysaccharide Biosynthesis Protein SpsA, Chain A"/>
    <property type="match status" value="1"/>
</dbReference>
<dbReference type="GO" id="GO:0016758">
    <property type="term" value="F:hexosyltransferase activity"/>
    <property type="evidence" value="ECO:0007669"/>
    <property type="project" value="UniProtKB-ARBA"/>
</dbReference>
<evidence type="ECO:0000313" key="4">
    <source>
        <dbReference type="EMBL" id="RGS88410.1"/>
    </source>
</evidence>
<evidence type="ECO:0000259" key="3">
    <source>
        <dbReference type="Pfam" id="PF00535"/>
    </source>
</evidence>
<gene>
    <name evidence="4" type="ORF">DWX70_02560</name>
</gene>
<dbReference type="Proteomes" id="UP000266492">
    <property type="component" value="Unassembled WGS sequence"/>
</dbReference>
<keyword evidence="1" id="KW-0328">Glycosyltransferase</keyword>
<dbReference type="SUPFAM" id="SSF53448">
    <property type="entry name" value="Nucleotide-diphospho-sugar transferases"/>
    <property type="match status" value="1"/>
</dbReference>
<accession>A0A395W527</accession>
<dbReference type="EMBL" id="QRVZ01000001">
    <property type="protein sequence ID" value="RGS88410.1"/>
    <property type="molecule type" value="Genomic_DNA"/>
</dbReference>
<keyword evidence="2 4" id="KW-0808">Transferase</keyword>
<dbReference type="Pfam" id="PF00535">
    <property type="entry name" value="Glycos_transf_2"/>
    <property type="match status" value="1"/>
</dbReference>
<organism evidence="4 5">
    <name type="scientific">Bacteroides ovatus</name>
    <dbReference type="NCBI Taxonomy" id="28116"/>
    <lineage>
        <taxon>Bacteria</taxon>
        <taxon>Pseudomonadati</taxon>
        <taxon>Bacteroidota</taxon>
        <taxon>Bacteroidia</taxon>
        <taxon>Bacteroidales</taxon>
        <taxon>Bacteroidaceae</taxon>
        <taxon>Bacteroides</taxon>
    </lineage>
</organism>
<reference evidence="4 5" key="1">
    <citation type="submission" date="2018-08" db="EMBL/GenBank/DDBJ databases">
        <title>A genome reference for cultivated species of the human gut microbiota.</title>
        <authorList>
            <person name="Zou Y."/>
            <person name="Xue W."/>
            <person name="Luo G."/>
        </authorList>
    </citation>
    <scope>NUCLEOTIDE SEQUENCE [LARGE SCALE GENOMIC DNA]</scope>
    <source>
        <strain evidence="4 5">AF20-9LB</strain>
    </source>
</reference>
<dbReference type="InterPro" id="IPR001173">
    <property type="entry name" value="Glyco_trans_2-like"/>
</dbReference>